<name>A0A0F9KB60_9ZZZZ</name>
<evidence type="ECO:0000313" key="1">
    <source>
        <dbReference type="EMBL" id="KKM19373.1"/>
    </source>
</evidence>
<organism evidence="1">
    <name type="scientific">marine sediment metagenome</name>
    <dbReference type="NCBI Taxonomy" id="412755"/>
    <lineage>
        <taxon>unclassified sequences</taxon>
        <taxon>metagenomes</taxon>
        <taxon>ecological metagenomes</taxon>
    </lineage>
</organism>
<protein>
    <submittedName>
        <fullName evidence="1">Uncharacterized protein</fullName>
    </submittedName>
</protein>
<reference evidence="1" key="1">
    <citation type="journal article" date="2015" name="Nature">
        <title>Complex archaea that bridge the gap between prokaryotes and eukaryotes.</title>
        <authorList>
            <person name="Spang A."/>
            <person name="Saw J.H."/>
            <person name="Jorgensen S.L."/>
            <person name="Zaremba-Niedzwiedzka K."/>
            <person name="Martijn J."/>
            <person name="Lind A.E."/>
            <person name="van Eijk R."/>
            <person name="Schleper C."/>
            <person name="Guy L."/>
            <person name="Ettema T.J."/>
        </authorList>
    </citation>
    <scope>NUCLEOTIDE SEQUENCE</scope>
</reference>
<sequence length="64" mass="7797">MTYRIKEEQNRTTNKVRYRLQYKVLWGWCDSHNELGWGCSEPIVTKTREECEKFKRVQEEAAGW</sequence>
<dbReference type="EMBL" id="LAZR01014004">
    <property type="protein sequence ID" value="KKM19373.1"/>
    <property type="molecule type" value="Genomic_DNA"/>
</dbReference>
<proteinExistence type="predicted"/>
<accession>A0A0F9KB60</accession>
<comment type="caution">
    <text evidence="1">The sequence shown here is derived from an EMBL/GenBank/DDBJ whole genome shotgun (WGS) entry which is preliminary data.</text>
</comment>
<dbReference type="AlphaFoldDB" id="A0A0F9KB60"/>
<gene>
    <name evidence="1" type="ORF">LCGC14_1656280</name>
</gene>